<evidence type="ECO:0000313" key="3">
    <source>
        <dbReference type="Proteomes" id="UP000280791"/>
    </source>
</evidence>
<dbReference type="AlphaFoldDB" id="A0A497YGR6"/>
<organism evidence="2 3">
    <name type="scientific">Planococcus citreus</name>
    <dbReference type="NCBI Taxonomy" id="1373"/>
    <lineage>
        <taxon>Bacteria</taxon>
        <taxon>Bacillati</taxon>
        <taxon>Bacillota</taxon>
        <taxon>Bacilli</taxon>
        <taxon>Bacillales</taxon>
        <taxon>Caryophanaceae</taxon>
        <taxon>Planococcus</taxon>
    </lineage>
</organism>
<keyword evidence="1" id="KW-0175">Coiled coil</keyword>
<accession>A0A497YGR6</accession>
<name>A0A497YGR6_9BACL</name>
<evidence type="ECO:0000313" key="2">
    <source>
        <dbReference type="EMBL" id="RLJ90147.1"/>
    </source>
</evidence>
<dbReference type="RefSeq" id="WP_121297702.1">
    <property type="nucleotide sequence ID" value="NZ_QBEW01000043.1"/>
</dbReference>
<dbReference type="EMBL" id="RCCP01000001">
    <property type="protein sequence ID" value="RLJ90147.1"/>
    <property type="molecule type" value="Genomic_DNA"/>
</dbReference>
<keyword evidence="3" id="KW-1185">Reference proteome</keyword>
<proteinExistence type="predicted"/>
<evidence type="ECO:0000256" key="1">
    <source>
        <dbReference type="SAM" id="Coils"/>
    </source>
</evidence>
<feature type="coiled-coil region" evidence="1">
    <location>
        <begin position="24"/>
        <end position="90"/>
    </location>
</feature>
<sequence length="108" mass="12522">MIDVVGAPFPNVLRTPECEYEQIKQRLLKKIEWLEEENAALKKENQANIQRGDQWRDEKLAQQKESDEIISHLREEVQRLTNALELHAEDEKLLFGLSGKLSQVGGRL</sequence>
<gene>
    <name evidence="2" type="ORF">DFR62_0289</name>
</gene>
<reference evidence="2 3" key="1">
    <citation type="submission" date="2018-10" db="EMBL/GenBank/DDBJ databases">
        <title>Genomic Encyclopedia of Type Strains, Phase IV (KMG-IV): sequencing the most valuable type-strain genomes for metagenomic binning, comparative biology and taxonomic classification.</title>
        <authorList>
            <person name="Goeker M."/>
        </authorList>
    </citation>
    <scope>NUCLEOTIDE SEQUENCE [LARGE SCALE GENOMIC DNA]</scope>
    <source>
        <strain evidence="2 3">DSM 20549</strain>
    </source>
</reference>
<dbReference type="Proteomes" id="UP000280791">
    <property type="component" value="Unassembled WGS sequence"/>
</dbReference>
<protein>
    <submittedName>
        <fullName evidence="2">Uncharacterized protein</fullName>
    </submittedName>
</protein>
<comment type="caution">
    <text evidence="2">The sequence shown here is derived from an EMBL/GenBank/DDBJ whole genome shotgun (WGS) entry which is preliminary data.</text>
</comment>